<sequence length="172" mass="20151">MREPRYSLLTDIQYDIELARQGKFALYGQRNIAREYRCKKATPEEQQAYETLQNVLFMVPQWSDTEELHSDMERIGGRVWFCYFWKDHDSMIQLTEDSCGTFTTAYVLDADITPEMHKSAARQAQQQLAVCMQEWGIPLMKSFVPEKEKYEYLEEAASHLMQVLNAPECIMG</sequence>
<proteinExistence type="predicted"/>
<comment type="caution">
    <text evidence="1">The sequence shown here is derived from an EMBL/GenBank/DDBJ whole genome shotgun (WGS) entry which is preliminary data.</text>
</comment>
<evidence type="ECO:0000313" key="2">
    <source>
        <dbReference type="Proteomes" id="UP000260991"/>
    </source>
</evidence>
<dbReference type="AlphaFoldDB" id="A0A3E2U9A6"/>
<reference evidence="1 2" key="1">
    <citation type="submission" date="2018-08" db="EMBL/GenBank/DDBJ databases">
        <title>A genome reference for cultivated species of the human gut microbiota.</title>
        <authorList>
            <person name="Zou Y."/>
            <person name="Xue W."/>
            <person name="Luo G."/>
        </authorList>
    </citation>
    <scope>NUCLEOTIDE SEQUENCE [LARGE SCALE GENOMIC DNA]</scope>
    <source>
        <strain evidence="1 2">AF32-8AC</strain>
    </source>
</reference>
<accession>A0A3E2U9A6</accession>
<evidence type="ECO:0000313" key="1">
    <source>
        <dbReference type="EMBL" id="RGB92804.1"/>
    </source>
</evidence>
<dbReference type="EMBL" id="QVER01000003">
    <property type="protein sequence ID" value="RGB92804.1"/>
    <property type="molecule type" value="Genomic_DNA"/>
</dbReference>
<dbReference type="Proteomes" id="UP000260991">
    <property type="component" value="Unassembled WGS sequence"/>
</dbReference>
<gene>
    <name evidence="1" type="ORF">DWZ46_03820</name>
</gene>
<name>A0A3E2U9A6_9FIRM</name>
<dbReference type="RefSeq" id="WP_158402524.1">
    <property type="nucleotide sequence ID" value="NZ_QVER01000003.1"/>
</dbReference>
<protein>
    <submittedName>
        <fullName evidence="1">Uncharacterized protein</fullName>
    </submittedName>
</protein>
<organism evidence="1 2">
    <name type="scientific">Faecalibacterium prausnitzii</name>
    <dbReference type="NCBI Taxonomy" id="853"/>
    <lineage>
        <taxon>Bacteria</taxon>
        <taxon>Bacillati</taxon>
        <taxon>Bacillota</taxon>
        <taxon>Clostridia</taxon>
        <taxon>Eubacteriales</taxon>
        <taxon>Oscillospiraceae</taxon>
        <taxon>Faecalibacterium</taxon>
    </lineage>
</organism>